<feature type="transmembrane region" description="Helical" evidence="1">
    <location>
        <begin position="43"/>
        <end position="61"/>
    </location>
</feature>
<dbReference type="EMBL" id="JAQFWP010000002">
    <property type="protein sequence ID" value="MDA2803173.1"/>
    <property type="molecule type" value="Genomic_DNA"/>
</dbReference>
<keyword evidence="1" id="KW-1133">Transmembrane helix</keyword>
<proteinExistence type="predicted"/>
<dbReference type="RefSeq" id="WP_270675372.1">
    <property type="nucleotide sequence ID" value="NZ_JAQFWP010000002.1"/>
</dbReference>
<dbReference type="Proteomes" id="UP001165685">
    <property type="component" value="Unassembled WGS sequence"/>
</dbReference>
<feature type="transmembrane region" description="Helical" evidence="1">
    <location>
        <begin position="12"/>
        <end position="31"/>
    </location>
</feature>
<name>A0ABT4TEP4_9ACTN</name>
<evidence type="ECO:0008006" key="4">
    <source>
        <dbReference type="Google" id="ProtNLM"/>
    </source>
</evidence>
<keyword evidence="3" id="KW-1185">Reference proteome</keyword>
<evidence type="ECO:0000256" key="1">
    <source>
        <dbReference type="SAM" id="Phobius"/>
    </source>
</evidence>
<evidence type="ECO:0000313" key="2">
    <source>
        <dbReference type="EMBL" id="MDA2803173.1"/>
    </source>
</evidence>
<sequence>MTEEAPSEGEVALPYAHMVLVGALFLLLMLVKFQDPLPEWRTPLMIGLGVAVPVSAFLLGARTLKKK</sequence>
<protein>
    <recommendedName>
        <fullName evidence="4">DUF2530 domain-containing protein</fullName>
    </recommendedName>
</protein>
<evidence type="ECO:0000313" key="3">
    <source>
        <dbReference type="Proteomes" id="UP001165685"/>
    </source>
</evidence>
<keyword evidence="1" id="KW-0472">Membrane</keyword>
<reference evidence="2" key="1">
    <citation type="submission" date="2023-01" db="EMBL/GenBank/DDBJ databases">
        <title>Draft genome sequence of Nocardiopsis sp. LSu2-4 isolated from halophytes.</title>
        <authorList>
            <person name="Duangmal K."/>
            <person name="Chantavorakit T."/>
        </authorList>
    </citation>
    <scope>NUCLEOTIDE SEQUENCE</scope>
    <source>
        <strain evidence="2">LSu2-4</strain>
    </source>
</reference>
<organism evidence="2 3">
    <name type="scientific">Nocardiopsis suaedae</name>
    <dbReference type="NCBI Taxonomy" id="3018444"/>
    <lineage>
        <taxon>Bacteria</taxon>
        <taxon>Bacillati</taxon>
        <taxon>Actinomycetota</taxon>
        <taxon>Actinomycetes</taxon>
        <taxon>Streptosporangiales</taxon>
        <taxon>Nocardiopsidaceae</taxon>
        <taxon>Nocardiopsis</taxon>
    </lineage>
</organism>
<keyword evidence="1" id="KW-0812">Transmembrane</keyword>
<accession>A0ABT4TEP4</accession>
<comment type="caution">
    <text evidence="2">The sequence shown here is derived from an EMBL/GenBank/DDBJ whole genome shotgun (WGS) entry which is preliminary data.</text>
</comment>
<gene>
    <name evidence="2" type="ORF">O4U47_01500</name>
</gene>